<proteinExistence type="predicted"/>
<accession>A0A3R9FY50</accession>
<dbReference type="InterPro" id="IPR018958">
    <property type="entry name" value="Knr4/Smi1-like_dom"/>
</dbReference>
<sequence length="173" mass="19556">MMYCSKWSDMVNPEVENSVQKLLERAETEGKMGERCSFNQLNDLNKVFKNKLPEWLIQFYISTPICGLEIATKYSDSKDDEDYLDMEFLNVKGIISEATEAYPGISLIAKGYLCIGHDALGTGDQIYISIDEGENPPVYQIYHDVSDHPDEILSAKRIIANSLSELFNNAKVT</sequence>
<dbReference type="InterPro" id="IPR037883">
    <property type="entry name" value="Knr4/Smi1-like_sf"/>
</dbReference>
<comment type="caution">
    <text evidence="2">The sequence shown here is derived from an EMBL/GenBank/DDBJ whole genome shotgun (WGS) entry which is preliminary data.</text>
</comment>
<organism evidence="2 3">
    <name type="scientific">Mesobacillus subterraneus</name>
    <dbReference type="NCBI Taxonomy" id="285983"/>
    <lineage>
        <taxon>Bacteria</taxon>
        <taxon>Bacillati</taxon>
        <taxon>Bacillota</taxon>
        <taxon>Bacilli</taxon>
        <taxon>Bacillales</taxon>
        <taxon>Bacillaceae</taxon>
        <taxon>Mesobacillus</taxon>
    </lineage>
</organism>
<dbReference type="SUPFAM" id="SSF160631">
    <property type="entry name" value="SMI1/KNR4-like"/>
    <property type="match status" value="1"/>
</dbReference>
<gene>
    <name evidence="2" type="ORF">EJA10_08555</name>
</gene>
<name>A0A3R9FY50_9BACI</name>
<evidence type="ECO:0000313" key="2">
    <source>
        <dbReference type="EMBL" id="RSD27814.1"/>
    </source>
</evidence>
<reference evidence="3" key="1">
    <citation type="submission" date="2018-12" db="EMBL/GenBank/DDBJ databases">
        <title>Bacillus chawlae sp. nov., Bacillus glennii sp. nov., and Bacillus saganii sp. nov. Isolated from the Vehicle Assembly Building at Kennedy Space Center where the Viking Spacecraft were Assembled.</title>
        <authorList>
            <person name="Seuylemezian A."/>
            <person name="Vaishampayan P."/>
        </authorList>
    </citation>
    <scope>NUCLEOTIDE SEQUENCE [LARGE SCALE GENOMIC DNA]</scope>
    <source>
        <strain evidence="3">DSM 13966</strain>
    </source>
</reference>
<dbReference type="Pfam" id="PF09346">
    <property type="entry name" value="SMI1_KNR4"/>
    <property type="match status" value="1"/>
</dbReference>
<dbReference type="AlphaFoldDB" id="A0A3R9FY50"/>
<dbReference type="OrthoDB" id="5873920at2"/>
<dbReference type="Proteomes" id="UP000279911">
    <property type="component" value="Unassembled WGS sequence"/>
</dbReference>
<dbReference type="Gene3D" id="3.40.1580.10">
    <property type="entry name" value="SMI1/KNR4-like"/>
    <property type="match status" value="1"/>
</dbReference>
<protein>
    <recommendedName>
        <fullName evidence="1">Knr4/Smi1-like domain-containing protein</fullName>
    </recommendedName>
</protein>
<evidence type="ECO:0000313" key="3">
    <source>
        <dbReference type="Proteomes" id="UP000279911"/>
    </source>
</evidence>
<evidence type="ECO:0000259" key="1">
    <source>
        <dbReference type="Pfam" id="PF09346"/>
    </source>
</evidence>
<dbReference type="EMBL" id="RSFW01000010">
    <property type="protein sequence ID" value="RSD27814.1"/>
    <property type="molecule type" value="Genomic_DNA"/>
</dbReference>
<feature type="domain" description="Knr4/Smi1-like" evidence="1">
    <location>
        <begin position="36"/>
        <end position="168"/>
    </location>
</feature>